<dbReference type="RefSeq" id="WP_072873113.1">
    <property type="nucleotide sequence ID" value="NZ_FRAF01000004.1"/>
</dbReference>
<dbReference type="AlphaFoldDB" id="A0A1M6MEE7"/>
<dbReference type="EMBL" id="FRAF01000004">
    <property type="protein sequence ID" value="SHJ81700.1"/>
    <property type="molecule type" value="Genomic_DNA"/>
</dbReference>
<protein>
    <submittedName>
        <fullName evidence="1">Uncharacterized protein</fullName>
    </submittedName>
</protein>
<dbReference type="SUPFAM" id="SSF109709">
    <property type="entry name" value="KorB DNA-binding domain-like"/>
    <property type="match status" value="1"/>
</dbReference>
<reference evidence="2" key="1">
    <citation type="submission" date="2016-11" db="EMBL/GenBank/DDBJ databases">
        <authorList>
            <person name="Varghese N."/>
            <person name="Submissions S."/>
        </authorList>
    </citation>
    <scope>NUCLEOTIDE SEQUENCE [LARGE SCALE GENOMIC DNA]</scope>
    <source>
        <strain evidence="2">USBA-503</strain>
    </source>
</reference>
<evidence type="ECO:0000313" key="1">
    <source>
        <dbReference type="EMBL" id="SHJ81700.1"/>
    </source>
</evidence>
<organism evidence="1 2">
    <name type="scientific">Alicyclobacillus tolerans</name>
    <dbReference type="NCBI Taxonomy" id="90970"/>
    <lineage>
        <taxon>Bacteria</taxon>
        <taxon>Bacillati</taxon>
        <taxon>Bacillota</taxon>
        <taxon>Bacilli</taxon>
        <taxon>Bacillales</taxon>
        <taxon>Alicyclobacillaceae</taxon>
        <taxon>Alicyclobacillus</taxon>
    </lineage>
</organism>
<proteinExistence type="predicted"/>
<name>A0A1M6MEE7_9BACL</name>
<keyword evidence="2" id="KW-1185">Reference proteome</keyword>
<gene>
    <name evidence="1" type="ORF">SAMN05443507_10425</name>
</gene>
<dbReference type="Proteomes" id="UP000184016">
    <property type="component" value="Unassembled WGS sequence"/>
</dbReference>
<accession>A0A1M6MEE7</accession>
<dbReference type="OrthoDB" id="2377051at2"/>
<evidence type="ECO:0000313" key="2">
    <source>
        <dbReference type="Proteomes" id="UP000184016"/>
    </source>
</evidence>
<sequence length="97" mass="10937">MNEQTMTEKPFSLITREELKSMVDAGMTDAQIAVQYGVTANEVNHKRRLMNLLQGQLSAAELAEAVHIAEAVKHLPWKGIEEVKSVVKKYSSQQKPW</sequence>